<keyword evidence="6 7" id="KW-0472">Membrane</keyword>
<dbReference type="Proteomes" id="UP000095192">
    <property type="component" value="Unassembled WGS sequence"/>
</dbReference>
<keyword evidence="9" id="KW-1185">Reference proteome</keyword>
<comment type="subcellular location">
    <subcellularLocation>
        <location evidence="1">Membrane</location>
        <topology evidence="1">Multi-pass membrane protein</topology>
    </subcellularLocation>
</comment>
<sequence>MNFHPNSQGQEELSGKLVSTTSYHDLASSLCGSAGSASVPRKSSGCDNMTSASAHAPCTQGSVVSNYSGKGIATAQSKSGGMSKMAQEDGRRQVDLEVLPLEVTKDSDIQCSRKPSLYLVFTLLGCNSLICWNFVIQTLPFILLQKLNRPGLNNLFLGIFQVANLVVQIVLMRLSKPRPSLVVWGSVGSGTLGLMLAAAVALMPHKDLGIIQDMDAHLRDQSASRTVAPLDYAQQCLLGVMLLLSVLMGFCQGLIQGVGYTLSCQIAPGYVASVSLGQGTAGLLVFCISTIACFFFFDLNTSNGLLHFCFMSFGIVAFFAYTFAFYFLFRARHPDVAESLARVKHIQQEPAEASSKRLDSPLTESKERTWGFQLWGRKVSRQQSGDPNGRPNRMLWMRVAMASWKELLLAVFHFSYTYHLYPSVGPLGWNYSWTFPNQIVVLYGMWFLFETIGRASPDLGWIKGLGWLRPSRKAYAPISLSTLVFLVPFLLGYLCKPGSFFTDPIWYVFVIVGFAFCHGWIGTLAFFYACNAVDDPRERMVAGPLTVLSVGFGCVVGFLTSLAY</sequence>
<protein>
    <submittedName>
        <fullName evidence="8">Nucleoside transporter protein</fullName>
    </submittedName>
</protein>
<evidence type="ECO:0000256" key="5">
    <source>
        <dbReference type="ARBA" id="ARBA00022989"/>
    </source>
</evidence>
<feature type="transmembrane region" description="Helical" evidence="7">
    <location>
        <begin position="117"/>
        <end position="135"/>
    </location>
</feature>
<accession>A0A1D3CWA2</accession>
<feature type="transmembrane region" description="Helical" evidence="7">
    <location>
        <begin position="435"/>
        <end position="453"/>
    </location>
</feature>
<feature type="transmembrane region" description="Helical" evidence="7">
    <location>
        <begin position="276"/>
        <end position="299"/>
    </location>
</feature>
<feature type="transmembrane region" description="Helical" evidence="7">
    <location>
        <begin position="541"/>
        <end position="563"/>
    </location>
</feature>
<comment type="caution">
    <text evidence="8">The sequence shown here is derived from an EMBL/GenBank/DDBJ whole genome shotgun (WGS) entry which is preliminary data.</text>
</comment>
<dbReference type="PANTHER" id="PTHR10332">
    <property type="entry name" value="EQUILIBRATIVE NUCLEOSIDE TRANSPORTER"/>
    <property type="match status" value="1"/>
</dbReference>
<evidence type="ECO:0000256" key="3">
    <source>
        <dbReference type="ARBA" id="ARBA00022448"/>
    </source>
</evidence>
<feature type="transmembrane region" description="Helical" evidence="7">
    <location>
        <begin position="155"/>
        <end position="174"/>
    </location>
</feature>
<evidence type="ECO:0000313" key="8">
    <source>
        <dbReference type="EMBL" id="OEH75463.1"/>
    </source>
</evidence>
<dbReference type="InParanoid" id="A0A1D3CWA2"/>
<dbReference type="VEuPathDB" id="ToxoDB:LOC34618927"/>
<evidence type="ECO:0000256" key="1">
    <source>
        <dbReference type="ARBA" id="ARBA00004141"/>
    </source>
</evidence>
<dbReference type="GO" id="GO:0005886">
    <property type="term" value="C:plasma membrane"/>
    <property type="evidence" value="ECO:0007669"/>
    <property type="project" value="TreeGrafter"/>
</dbReference>
<feature type="transmembrane region" description="Helical" evidence="7">
    <location>
        <begin position="395"/>
        <end position="415"/>
    </location>
</feature>
<dbReference type="Pfam" id="PF01733">
    <property type="entry name" value="Nucleoside_tran"/>
    <property type="match status" value="1"/>
</dbReference>
<reference evidence="8 9" key="1">
    <citation type="journal article" date="2016" name="BMC Genomics">
        <title>Comparative genomics reveals Cyclospora cayetanensis possesses coccidia-like metabolism and invasion components but unique surface antigens.</title>
        <authorList>
            <person name="Liu S."/>
            <person name="Wang L."/>
            <person name="Zheng H."/>
            <person name="Xu Z."/>
            <person name="Roellig D.M."/>
            <person name="Li N."/>
            <person name="Frace M.A."/>
            <person name="Tang K."/>
            <person name="Arrowood M.J."/>
            <person name="Moss D.M."/>
            <person name="Zhang L."/>
            <person name="Feng Y."/>
            <person name="Xiao L."/>
        </authorList>
    </citation>
    <scope>NUCLEOTIDE SEQUENCE [LARGE SCALE GENOMIC DNA]</scope>
    <source>
        <strain evidence="8 9">CHN_HEN01</strain>
    </source>
</reference>
<keyword evidence="3" id="KW-0813">Transport</keyword>
<evidence type="ECO:0000256" key="2">
    <source>
        <dbReference type="ARBA" id="ARBA00007965"/>
    </source>
</evidence>
<evidence type="ECO:0000256" key="7">
    <source>
        <dbReference type="SAM" id="Phobius"/>
    </source>
</evidence>
<keyword evidence="4 7" id="KW-0812">Transmembrane</keyword>
<dbReference type="VEuPathDB" id="ToxoDB:cyc_02017"/>
<dbReference type="GO" id="GO:0005337">
    <property type="term" value="F:nucleoside transmembrane transporter activity"/>
    <property type="evidence" value="ECO:0007669"/>
    <property type="project" value="InterPro"/>
</dbReference>
<comment type="similarity">
    <text evidence="2">Belongs to the SLC29A/ENT transporter (TC 2.A.57) family.</text>
</comment>
<gene>
    <name evidence="8" type="ORF">cyc_02017</name>
</gene>
<evidence type="ECO:0000256" key="4">
    <source>
        <dbReference type="ARBA" id="ARBA00022692"/>
    </source>
</evidence>
<keyword evidence="5 7" id="KW-1133">Transmembrane helix</keyword>
<evidence type="ECO:0000256" key="6">
    <source>
        <dbReference type="ARBA" id="ARBA00023136"/>
    </source>
</evidence>
<dbReference type="InterPro" id="IPR002259">
    <property type="entry name" value="Eqnu_transpt"/>
</dbReference>
<dbReference type="AlphaFoldDB" id="A0A1D3CWA2"/>
<feature type="transmembrane region" description="Helical" evidence="7">
    <location>
        <begin position="181"/>
        <end position="203"/>
    </location>
</feature>
<proteinExistence type="inferred from homology"/>
<organism evidence="8 9">
    <name type="scientific">Cyclospora cayetanensis</name>
    <dbReference type="NCBI Taxonomy" id="88456"/>
    <lineage>
        <taxon>Eukaryota</taxon>
        <taxon>Sar</taxon>
        <taxon>Alveolata</taxon>
        <taxon>Apicomplexa</taxon>
        <taxon>Conoidasida</taxon>
        <taxon>Coccidia</taxon>
        <taxon>Eucoccidiorida</taxon>
        <taxon>Eimeriorina</taxon>
        <taxon>Eimeriidae</taxon>
        <taxon>Cyclospora</taxon>
    </lineage>
</organism>
<feature type="transmembrane region" description="Helical" evidence="7">
    <location>
        <begin position="305"/>
        <end position="329"/>
    </location>
</feature>
<name>A0A1D3CWA2_9EIME</name>
<dbReference type="InterPro" id="IPR036259">
    <property type="entry name" value="MFS_trans_sf"/>
</dbReference>
<dbReference type="EMBL" id="JROU02001717">
    <property type="protein sequence ID" value="OEH75463.1"/>
    <property type="molecule type" value="Genomic_DNA"/>
</dbReference>
<dbReference type="SUPFAM" id="SSF103473">
    <property type="entry name" value="MFS general substrate transporter"/>
    <property type="match status" value="1"/>
</dbReference>
<feature type="transmembrane region" description="Helical" evidence="7">
    <location>
        <begin position="506"/>
        <end position="529"/>
    </location>
</feature>
<evidence type="ECO:0000313" key="9">
    <source>
        <dbReference type="Proteomes" id="UP000095192"/>
    </source>
</evidence>
<feature type="transmembrane region" description="Helical" evidence="7">
    <location>
        <begin position="474"/>
        <end position="494"/>
    </location>
</feature>
<dbReference type="PANTHER" id="PTHR10332:SF10">
    <property type="entry name" value="EQUILIBRATIVE NUCLEOSIDE TRANSPORTER 4"/>
    <property type="match status" value="1"/>
</dbReference>
<feature type="transmembrane region" description="Helical" evidence="7">
    <location>
        <begin position="232"/>
        <end position="255"/>
    </location>
</feature>